<dbReference type="PANTHER" id="PTHR14732:SF0">
    <property type="entry name" value="RNA POLYMERASE II SUBUNIT B1 CTD PHOSPHATASE RPAP2-RELATED"/>
    <property type="match status" value="1"/>
</dbReference>
<evidence type="ECO:0000256" key="6">
    <source>
        <dbReference type="ARBA" id="ARBA00022833"/>
    </source>
</evidence>
<evidence type="ECO:0000256" key="5">
    <source>
        <dbReference type="ARBA" id="ARBA00022801"/>
    </source>
</evidence>
<evidence type="ECO:0000313" key="16">
    <source>
        <dbReference type="RefSeq" id="XP_015188446.1"/>
    </source>
</evidence>
<keyword evidence="8 12" id="KW-0539">Nucleus</keyword>
<dbReference type="RefSeq" id="XP_015188446.1">
    <property type="nucleotide sequence ID" value="XM_015332960.1"/>
</dbReference>
<keyword evidence="13" id="KW-0175">Coiled coil</keyword>
<dbReference type="PROSITE" id="PS51479">
    <property type="entry name" value="ZF_RTR1"/>
    <property type="match status" value="1"/>
</dbReference>
<evidence type="ECO:0000256" key="2">
    <source>
        <dbReference type="ARBA" id="ARBA00005676"/>
    </source>
</evidence>
<evidence type="ECO:0000256" key="10">
    <source>
        <dbReference type="ARBA" id="ARBA00048336"/>
    </source>
</evidence>
<evidence type="ECO:0000256" key="4">
    <source>
        <dbReference type="ARBA" id="ARBA00022771"/>
    </source>
</evidence>
<dbReference type="GeneID" id="107072767"/>
<comment type="function">
    <text evidence="12">Putative RNA polymerase II subunit B1 C-terminal domain (CTD) phosphatase involved in RNA polymerase II transcription regulation.</text>
</comment>
<evidence type="ECO:0000256" key="1">
    <source>
        <dbReference type="ARBA" id="ARBA00004123"/>
    </source>
</evidence>
<name>A0ABM1J7K8_POLDO</name>
<comment type="catalytic activity">
    <reaction evidence="9 12">
        <text>O-phospho-L-seryl-[protein] + H2O = L-seryl-[protein] + phosphate</text>
        <dbReference type="Rhea" id="RHEA:20629"/>
        <dbReference type="Rhea" id="RHEA-COMP:9863"/>
        <dbReference type="Rhea" id="RHEA-COMP:11604"/>
        <dbReference type="ChEBI" id="CHEBI:15377"/>
        <dbReference type="ChEBI" id="CHEBI:29999"/>
        <dbReference type="ChEBI" id="CHEBI:43474"/>
        <dbReference type="ChEBI" id="CHEBI:83421"/>
        <dbReference type="EC" id="3.1.3.16"/>
    </reaction>
</comment>
<evidence type="ECO:0000256" key="11">
    <source>
        <dbReference type="PROSITE-ProRule" id="PRU00812"/>
    </source>
</evidence>
<dbReference type="Gene3D" id="1.25.40.820">
    <property type="match status" value="1"/>
</dbReference>
<dbReference type="InterPro" id="IPR039693">
    <property type="entry name" value="Rtr1/RPAP2"/>
</dbReference>
<feature type="coiled-coil region" evidence="13">
    <location>
        <begin position="339"/>
        <end position="369"/>
    </location>
</feature>
<sequence length="628" mass="73105">MPIKKWRKLSKAQVKLAIIKKKQLEVIAFKIVEQLLEPIVEPQWLLQNLQHINRSHMEDVIEERAIEKLCGYVLCKNPITVLITQQFHISTKRNKVYDVTKRKNFCSSHCYAACNYLLQQMLTSPLWFRDKEKIPVFHLLSSKEDMLGDEVLIKDSDIPKKNDNEYIESTEKNEENNILDTVTNACNQLPKSNDKVSSIKSSECTVLENKSSKHCVPKDIQTEDSEVPNNKSNINLENHQNTMTNKKARNLLKNNNCCDENFNEQAEIIQKCYEIPVLGESLKIFSDNEENTHIHTRDKIVASMPSIQIVERDYKNNMKTNEIVIKSENIFEDKKLYPIENEKNKYENLQNINDNNVKKKETSNNLEQLSTKFYTLTMHVEKNIKEWITENTLSFLQGNADTRSELMKHFTQQEKYLQLCTKLNKLELIDKKENRTDLSNYTLKPLPDFSTLEKEAKKMNLRVHAFYNGRMIIDPHEKIAENKEPSEPSYLLPLVDSVAPKALRRKIFLDKLHKILSDLLNMLAESTKCNSIMEYIYDSSHYVSVKGLVNTFSLSATNIVFKTAEWILVGLIIIKMLSIINPQLKALLATKQASMYISMILMSYKLDSYYLDRFIIELTNNLEIFKIK</sequence>
<evidence type="ECO:0000256" key="13">
    <source>
        <dbReference type="SAM" id="Coils"/>
    </source>
</evidence>
<comment type="similarity">
    <text evidence="2 11 12">Belongs to the RPAP2 family.</text>
</comment>
<keyword evidence="5 12" id="KW-0378">Hydrolase</keyword>
<feature type="domain" description="RTR1-type" evidence="14">
    <location>
        <begin position="47"/>
        <end position="130"/>
    </location>
</feature>
<keyword evidence="4 12" id="KW-0863">Zinc-finger</keyword>
<evidence type="ECO:0000256" key="3">
    <source>
        <dbReference type="ARBA" id="ARBA00022723"/>
    </source>
</evidence>
<evidence type="ECO:0000256" key="9">
    <source>
        <dbReference type="ARBA" id="ARBA00047761"/>
    </source>
</evidence>
<evidence type="ECO:0000256" key="8">
    <source>
        <dbReference type="ARBA" id="ARBA00023242"/>
    </source>
</evidence>
<organism evidence="15 16">
    <name type="scientific">Polistes dominula</name>
    <name type="common">European paper wasp</name>
    <name type="synonym">Vespa dominula</name>
    <dbReference type="NCBI Taxonomy" id="743375"/>
    <lineage>
        <taxon>Eukaryota</taxon>
        <taxon>Metazoa</taxon>
        <taxon>Ecdysozoa</taxon>
        <taxon>Arthropoda</taxon>
        <taxon>Hexapoda</taxon>
        <taxon>Insecta</taxon>
        <taxon>Pterygota</taxon>
        <taxon>Neoptera</taxon>
        <taxon>Endopterygota</taxon>
        <taxon>Hymenoptera</taxon>
        <taxon>Apocrita</taxon>
        <taxon>Aculeata</taxon>
        <taxon>Vespoidea</taxon>
        <taxon>Vespidae</taxon>
        <taxon>Polistinae</taxon>
        <taxon>Polistini</taxon>
        <taxon>Polistes</taxon>
    </lineage>
</organism>
<keyword evidence="6 12" id="KW-0862">Zinc</keyword>
<comment type="subcellular location">
    <subcellularLocation>
        <location evidence="1 12">Nucleus</location>
    </subcellularLocation>
</comment>
<reference evidence="16" key="1">
    <citation type="submission" date="2025-08" db="UniProtKB">
        <authorList>
            <consortium name="RefSeq"/>
        </authorList>
    </citation>
    <scope>IDENTIFICATION</scope>
    <source>
        <tissue evidence="16">Whole body</tissue>
    </source>
</reference>
<dbReference type="EC" id="3.1.3.16" evidence="12"/>
<evidence type="ECO:0000313" key="15">
    <source>
        <dbReference type="Proteomes" id="UP000694924"/>
    </source>
</evidence>
<keyword evidence="7 12" id="KW-0904">Protein phosphatase</keyword>
<dbReference type="InterPro" id="IPR007308">
    <property type="entry name" value="Rtr1/RPAP2_dom"/>
</dbReference>
<evidence type="ECO:0000259" key="14">
    <source>
        <dbReference type="PROSITE" id="PS51479"/>
    </source>
</evidence>
<keyword evidence="3 12" id="KW-0479">Metal-binding</keyword>
<dbReference type="Proteomes" id="UP000694924">
    <property type="component" value="Unplaced"/>
</dbReference>
<gene>
    <name evidence="16" type="primary">LOC107072767</name>
</gene>
<evidence type="ECO:0000256" key="12">
    <source>
        <dbReference type="RuleBase" id="RU367080"/>
    </source>
</evidence>
<protein>
    <recommendedName>
        <fullName evidence="12">RNA polymerase II subunit B1 CTD phosphatase RPAP2 homolog</fullName>
        <ecNumber evidence="12">3.1.3.16</ecNumber>
    </recommendedName>
</protein>
<proteinExistence type="inferred from homology"/>
<comment type="catalytic activity">
    <reaction evidence="10 12">
        <text>O-phospho-L-threonyl-[protein] + H2O = L-threonyl-[protein] + phosphate</text>
        <dbReference type="Rhea" id="RHEA:47004"/>
        <dbReference type="Rhea" id="RHEA-COMP:11060"/>
        <dbReference type="Rhea" id="RHEA-COMP:11605"/>
        <dbReference type="ChEBI" id="CHEBI:15377"/>
        <dbReference type="ChEBI" id="CHEBI:30013"/>
        <dbReference type="ChEBI" id="CHEBI:43474"/>
        <dbReference type="ChEBI" id="CHEBI:61977"/>
        <dbReference type="EC" id="3.1.3.16"/>
    </reaction>
</comment>
<dbReference type="PANTHER" id="PTHR14732">
    <property type="entry name" value="RNA POLYMERASE II SUBUNIT B1 CTD PHOSPHATASE RPAP2-RELATED"/>
    <property type="match status" value="1"/>
</dbReference>
<keyword evidence="15" id="KW-1185">Reference proteome</keyword>
<evidence type="ECO:0000256" key="7">
    <source>
        <dbReference type="ARBA" id="ARBA00022912"/>
    </source>
</evidence>
<accession>A0ABM1J7K8</accession>
<dbReference type="Pfam" id="PF04181">
    <property type="entry name" value="RPAP2_Rtr1"/>
    <property type="match status" value="1"/>
</dbReference>
<dbReference type="InterPro" id="IPR038534">
    <property type="entry name" value="Rtr1/RPAP2_sf"/>
</dbReference>